<dbReference type="Proteomes" id="UP000005536">
    <property type="component" value="Unassembled WGS sequence"/>
</dbReference>
<dbReference type="AlphaFoldDB" id="D4DPR6"/>
<evidence type="ECO:0000313" key="2">
    <source>
        <dbReference type="EMBL" id="EFE50198.1"/>
    </source>
</evidence>
<sequence length="46" mass="5156">MCRILAHANHDTPNHSTPPAAGANARWRIPFDFLIFAKSVFIFTTT</sequence>
<evidence type="ECO:0000256" key="1">
    <source>
        <dbReference type="SAM" id="MobiDB-lite"/>
    </source>
</evidence>
<reference evidence="2 3" key="1">
    <citation type="submission" date="2010-02" db="EMBL/GenBank/DDBJ databases">
        <authorList>
            <person name="Weinstock G."/>
            <person name="Sodergren E."/>
            <person name="Clifton S."/>
            <person name="Fulton L."/>
            <person name="Fulton B."/>
            <person name="Courtney L."/>
            <person name="Fronick C."/>
            <person name="Harrison M."/>
            <person name="Strong C."/>
            <person name="Farmer C."/>
            <person name="Delahaunty K."/>
            <person name="Markovic C."/>
            <person name="Hall O."/>
            <person name="Minx P."/>
            <person name="Tomlinson C."/>
            <person name="Mitreva M."/>
            <person name="Nelson J."/>
            <person name="Hou S."/>
            <person name="Wollam A."/>
            <person name="Pepin K.H."/>
            <person name="Johnson M."/>
            <person name="Bhonagiri V."/>
            <person name="Zhang X."/>
            <person name="Suruliraj S."/>
            <person name="Warren W."/>
            <person name="Chinwalla A."/>
            <person name="Mardis E.R."/>
            <person name="Wilson R.K."/>
        </authorList>
    </citation>
    <scope>NUCLEOTIDE SEQUENCE [LARGE SCALE GENOMIC DNA]</scope>
    <source>
        <strain evidence="2 3">ATCC 29315</strain>
    </source>
</reference>
<dbReference type="EMBL" id="ADBF01000025">
    <property type="protein sequence ID" value="EFE50198.1"/>
    <property type="molecule type" value="Genomic_DNA"/>
</dbReference>
<comment type="caution">
    <text evidence="2">The sequence shown here is derived from an EMBL/GenBank/DDBJ whole genome shotgun (WGS) entry which is preliminary data.</text>
</comment>
<name>D4DPR6_NEIEG</name>
<protein>
    <submittedName>
        <fullName evidence="2">Uncharacterized protein</fullName>
    </submittedName>
</protein>
<accession>D4DPR6</accession>
<gene>
    <name evidence="2" type="ORF">NEIELOOT_01053</name>
</gene>
<organism evidence="2 3">
    <name type="scientific">Neisseria elongata subsp. glycolytica ATCC 29315</name>
    <dbReference type="NCBI Taxonomy" id="546263"/>
    <lineage>
        <taxon>Bacteria</taxon>
        <taxon>Pseudomonadati</taxon>
        <taxon>Pseudomonadota</taxon>
        <taxon>Betaproteobacteria</taxon>
        <taxon>Neisseriales</taxon>
        <taxon>Neisseriaceae</taxon>
        <taxon>Neisseria</taxon>
    </lineage>
</organism>
<evidence type="ECO:0000313" key="3">
    <source>
        <dbReference type="Proteomes" id="UP000005536"/>
    </source>
</evidence>
<proteinExistence type="predicted"/>
<feature type="region of interest" description="Disordered" evidence="1">
    <location>
        <begin position="1"/>
        <end position="21"/>
    </location>
</feature>